<accession>A0A554VL16</accession>
<gene>
    <name evidence="1" type="ORF">FOF46_10840</name>
</gene>
<sequence length="203" mass="23579">MEKQVSIFLLWLTFLTVILFSCSAQEEETDTLLEEIKLSECNYSLVPGTEIIKSKLKFLSSTQIFDSRKKQGVASVFFAVEYDGQDYNLNFHTESNIFDNYLGLQDSYIKNHEVIINFYFQDLEKPIRGVASNVDLIESRDLRKSDSFMGYTFSIENVNNDLLESLNDKKLIKFSIYEDMFGIYSSYRKDVSKEIKCVTFAKN</sequence>
<dbReference type="EMBL" id="VLNR01000019">
    <property type="protein sequence ID" value="TSE08792.1"/>
    <property type="molecule type" value="Genomic_DNA"/>
</dbReference>
<dbReference type="RefSeq" id="WP_143916476.1">
    <property type="nucleotide sequence ID" value="NZ_CANMXV010000023.1"/>
</dbReference>
<name>A0A554VL16_9FLAO</name>
<comment type="caution">
    <text evidence="1">The sequence shown here is derived from an EMBL/GenBank/DDBJ whole genome shotgun (WGS) entry which is preliminary data.</text>
</comment>
<protein>
    <recommendedName>
        <fullName evidence="3">Lipoprotein</fullName>
    </recommendedName>
</protein>
<evidence type="ECO:0008006" key="3">
    <source>
        <dbReference type="Google" id="ProtNLM"/>
    </source>
</evidence>
<proteinExistence type="predicted"/>
<dbReference type="AlphaFoldDB" id="A0A554VL16"/>
<dbReference type="Proteomes" id="UP000318833">
    <property type="component" value="Unassembled WGS sequence"/>
</dbReference>
<evidence type="ECO:0000313" key="1">
    <source>
        <dbReference type="EMBL" id="TSE08792.1"/>
    </source>
</evidence>
<dbReference type="PROSITE" id="PS51257">
    <property type="entry name" value="PROKAR_LIPOPROTEIN"/>
    <property type="match status" value="1"/>
</dbReference>
<keyword evidence="2" id="KW-1185">Reference proteome</keyword>
<evidence type="ECO:0000313" key="2">
    <source>
        <dbReference type="Proteomes" id="UP000318833"/>
    </source>
</evidence>
<reference evidence="1 2" key="1">
    <citation type="submission" date="2019-07" db="EMBL/GenBank/DDBJ databases">
        <title>The draft genome sequence of Aquimarina algiphila M91.</title>
        <authorList>
            <person name="Meng X."/>
        </authorList>
    </citation>
    <scope>NUCLEOTIDE SEQUENCE [LARGE SCALE GENOMIC DNA]</scope>
    <source>
        <strain evidence="1 2">M91</strain>
    </source>
</reference>
<organism evidence="1 2">
    <name type="scientific">Aquimarina algiphila</name>
    <dbReference type="NCBI Taxonomy" id="2047982"/>
    <lineage>
        <taxon>Bacteria</taxon>
        <taxon>Pseudomonadati</taxon>
        <taxon>Bacteroidota</taxon>
        <taxon>Flavobacteriia</taxon>
        <taxon>Flavobacteriales</taxon>
        <taxon>Flavobacteriaceae</taxon>
        <taxon>Aquimarina</taxon>
    </lineage>
</organism>